<keyword evidence="6 7" id="KW-0472">Membrane</keyword>
<dbReference type="Gene3D" id="1.20.1560.10">
    <property type="entry name" value="ABC transporter type 1, transmembrane domain"/>
    <property type="match status" value="1"/>
</dbReference>
<dbReference type="InterPro" id="IPR003439">
    <property type="entry name" value="ABC_transporter-like_ATP-bd"/>
</dbReference>
<dbReference type="PROSITE" id="PS50893">
    <property type="entry name" value="ABC_TRANSPORTER_2"/>
    <property type="match status" value="1"/>
</dbReference>
<dbReference type="InterPro" id="IPR003593">
    <property type="entry name" value="AAA+_ATPase"/>
</dbReference>
<feature type="transmembrane region" description="Helical" evidence="7">
    <location>
        <begin position="296"/>
        <end position="320"/>
    </location>
</feature>
<evidence type="ECO:0000256" key="3">
    <source>
        <dbReference type="ARBA" id="ARBA00022741"/>
    </source>
</evidence>
<dbReference type="InterPro" id="IPR039421">
    <property type="entry name" value="Type_1_exporter"/>
</dbReference>
<feature type="domain" description="ABC transmembrane type-1" evidence="9">
    <location>
        <begin position="48"/>
        <end position="342"/>
    </location>
</feature>
<dbReference type="SUPFAM" id="SSF52540">
    <property type="entry name" value="P-loop containing nucleoside triphosphate hydrolases"/>
    <property type="match status" value="1"/>
</dbReference>
<dbReference type="InterPro" id="IPR036640">
    <property type="entry name" value="ABC1_TM_sf"/>
</dbReference>
<organism evidence="10 11">
    <name type="scientific">Megasphaera hominis</name>
    <dbReference type="NCBI Taxonomy" id="159836"/>
    <lineage>
        <taxon>Bacteria</taxon>
        <taxon>Bacillati</taxon>
        <taxon>Bacillota</taxon>
        <taxon>Negativicutes</taxon>
        <taxon>Veillonellales</taxon>
        <taxon>Veillonellaceae</taxon>
        <taxon>Megasphaera</taxon>
    </lineage>
</organism>
<evidence type="ECO:0000256" key="2">
    <source>
        <dbReference type="ARBA" id="ARBA00022692"/>
    </source>
</evidence>
<dbReference type="InterPro" id="IPR011527">
    <property type="entry name" value="ABC1_TM_dom"/>
</dbReference>
<dbReference type="Proteomes" id="UP000606870">
    <property type="component" value="Unassembled WGS sequence"/>
</dbReference>
<evidence type="ECO:0000256" key="4">
    <source>
        <dbReference type="ARBA" id="ARBA00022840"/>
    </source>
</evidence>
<dbReference type="SUPFAM" id="SSF90123">
    <property type="entry name" value="ABC transporter transmembrane region"/>
    <property type="match status" value="1"/>
</dbReference>
<keyword evidence="4 10" id="KW-0067">ATP-binding</keyword>
<dbReference type="Pfam" id="PF00005">
    <property type="entry name" value="ABC_tran"/>
    <property type="match status" value="1"/>
</dbReference>
<evidence type="ECO:0000256" key="5">
    <source>
        <dbReference type="ARBA" id="ARBA00022989"/>
    </source>
</evidence>
<sequence>MADEKQVLQRSDAEPQLDYEYSIERPQAAGKTLKRLWQTTAYAHGRLVLILCSVLIYTALMIAAPWYSAGIVNLLWDTIKASQSVGAAFQVTWRQGGEEIAFLALLYFGAWLFYTFQSYMMLTFAEGLNLRLRTALSEKLNRLPLCYFDGQRTGAVLSRFTNDLDKVSEALQNGILRLFTSTGLLIGSVVMMFQFHAGLALVFIAFALLAVVVTRLFSRVTLERASTRQQKLSLVTGLIEEAYSGQVLIKAFTQETRSAAKVHAATEELAWATEKADFAINAIDPAIRLINRLGQVVIALFASYLLIGGSLTVGAFQAFFQYVNQASEPLTEASYVINSMQSALASAERVYALLDEPEMSADPAVPVALTQAKGKVVFDHVRFGYADAAGPDLMADIDFAVAPGQKIAIVGATGAGKTTLINLLMRFYDVKSGHIYLDDVDTASLTRHDLRENFGMVLQDTWLFEGTIAENIAYGKPAATRAEIIAAAKAARVDFFVRTMPKGYDTIVENDNENISTGQRQLLTIARVVLRNPPVLILDEATSSVDTRTEMEINHAMRDLMAGRTAFIIAHRLSTIVDADKILVMDHGAIIEQGTHRELLQKGGAYAALYNSQFAPV</sequence>
<dbReference type="GO" id="GO:0005524">
    <property type="term" value="F:ATP binding"/>
    <property type="evidence" value="ECO:0007669"/>
    <property type="project" value="UniProtKB-KW"/>
</dbReference>
<feature type="transmembrane region" description="Helical" evidence="7">
    <location>
        <begin position="199"/>
        <end position="218"/>
    </location>
</feature>
<evidence type="ECO:0000259" key="8">
    <source>
        <dbReference type="PROSITE" id="PS50893"/>
    </source>
</evidence>
<comment type="subcellular location">
    <subcellularLocation>
        <location evidence="1">Cell membrane</location>
        <topology evidence="1">Multi-pass membrane protein</topology>
    </subcellularLocation>
</comment>
<dbReference type="CDD" id="cd03254">
    <property type="entry name" value="ABCC_Glucan_exporter_like"/>
    <property type="match status" value="1"/>
</dbReference>
<evidence type="ECO:0000256" key="6">
    <source>
        <dbReference type="ARBA" id="ARBA00023136"/>
    </source>
</evidence>
<reference evidence="10 11" key="1">
    <citation type="submission" date="2020-08" db="EMBL/GenBank/DDBJ databases">
        <authorList>
            <person name="Liu C."/>
            <person name="Sun Q."/>
        </authorList>
    </citation>
    <scope>NUCLEOTIDE SEQUENCE [LARGE SCALE GENOMIC DNA]</scope>
    <source>
        <strain evidence="10 11">NSJ-59</strain>
    </source>
</reference>
<dbReference type="SMART" id="SM00382">
    <property type="entry name" value="AAA"/>
    <property type="match status" value="1"/>
</dbReference>
<feature type="transmembrane region" description="Helical" evidence="7">
    <location>
        <begin position="175"/>
        <end position="193"/>
    </location>
</feature>
<comment type="caution">
    <text evidence="10">The sequence shown here is derived from an EMBL/GenBank/DDBJ whole genome shotgun (WGS) entry which is preliminary data.</text>
</comment>
<evidence type="ECO:0000313" key="11">
    <source>
        <dbReference type="Proteomes" id="UP000606870"/>
    </source>
</evidence>
<keyword evidence="2 7" id="KW-0812">Transmembrane</keyword>
<keyword evidence="3" id="KW-0547">Nucleotide-binding</keyword>
<name>A0ABR6VH26_9FIRM</name>
<feature type="transmembrane region" description="Helical" evidence="7">
    <location>
        <begin position="100"/>
        <end position="122"/>
    </location>
</feature>
<keyword evidence="11" id="KW-1185">Reference proteome</keyword>
<dbReference type="CDD" id="cd18547">
    <property type="entry name" value="ABC_6TM_Tm288_like"/>
    <property type="match status" value="1"/>
</dbReference>
<dbReference type="Gene3D" id="3.40.50.300">
    <property type="entry name" value="P-loop containing nucleotide triphosphate hydrolases"/>
    <property type="match status" value="1"/>
</dbReference>
<keyword evidence="5 7" id="KW-1133">Transmembrane helix</keyword>
<evidence type="ECO:0000256" key="7">
    <source>
        <dbReference type="SAM" id="Phobius"/>
    </source>
</evidence>
<evidence type="ECO:0000256" key="1">
    <source>
        <dbReference type="ARBA" id="ARBA00004651"/>
    </source>
</evidence>
<evidence type="ECO:0000313" key="10">
    <source>
        <dbReference type="EMBL" id="MBC3536551.1"/>
    </source>
</evidence>
<accession>A0ABR6VH26</accession>
<dbReference type="EMBL" id="JACOGK010000010">
    <property type="protein sequence ID" value="MBC3536551.1"/>
    <property type="molecule type" value="Genomic_DNA"/>
</dbReference>
<dbReference type="PANTHER" id="PTHR43394">
    <property type="entry name" value="ATP-DEPENDENT PERMEASE MDL1, MITOCHONDRIAL"/>
    <property type="match status" value="1"/>
</dbReference>
<gene>
    <name evidence="10" type="ORF">H8J70_04700</name>
</gene>
<dbReference type="RefSeq" id="WP_186502707.1">
    <property type="nucleotide sequence ID" value="NZ_JACOGK010000010.1"/>
</dbReference>
<dbReference type="PANTHER" id="PTHR43394:SF1">
    <property type="entry name" value="ATP-BINDING CASSETTE SUB-FAMILY B MEMBER 10, MITOCHONDRIAL"/>
    <property type="match status" value="1"/>
</dbReference>
<feature type="domain" description="ABC transporter" evidence="8">
    <location>
        <begin position="376"/>
        <end position="612"/>
    </location>
</feature>
<protein>
    <submittedName>
        <fullName evidence="10">ABC transporter ATP-binding protein</fullName>
    </submittedName>
</protein>
<feature type="transmembrane region" description="Helical" evidence="7">
    <location>
        <begin position="47"/>
        <end position="67"/>
    </location>
</feature>
<evidence type="ECO:0000259" key="9">
    <source>
        <dbReference type="PROSITE" id="PS50929"/>
    </source>
</evidence>
<dbReference type="Pfam" id="PF00664">
    <property type="entry name" value="ABC_membrane"/>
    <property type="match status" value="1"/>
</dbReference>
<dbReference type="PROSITE" id="PS50929">
    <property type="entry name" value="ABC_TM1F"/>
    <property type="match status" value="1"/>
</dbReference>
<proteinExistence type="predicted"/>
<dbReference type="InterPro" id="IPR027417">
    <property type="entry name" value="P-loop_NTPase"/>
</dbReference>